<evidence type="ECO:0000313" key="3">
    <source>
        <dbReference type="Proteomes" id="UP000823388"/>
    </source>
</evidence>
<dbReference type="Proteomes" id="UP000823388">
    <property type="component" value="Chromosome 2K"/>
</dbReference>
<keyword evidence="1" id="KW-0732">Signal</keyword>
<gene>
    <name evidence="2" type="ORF">PVAP13_2KG094032</name>
</gene>
<dbReference type="EMBL" id="CM029039">
    <property type="protein sequence ID" value="KAG2640414.1"/>
    <property type="molecule type" value="Genomic_DNA"/>
</dbReference>
<protein>
    <recommendedName>
        <fullName evidence="4">Secreted protein</fullName>
    </recommendedName>
</protein>
<keyword evidence="3" id="KW-1185">Reference proteome</keyword>
<proteinExistence type="predicted"/>
<evidence type="ECO:0000256" key="1">
    <source>
        <dbReference type="SAM" id="SignalP"/>
    </source>
</evidence>
<feature type="signal peptide" evidence="1">
    <location>
        <begin position="1"/>
        <end position="23"/>
    </location>
</feature>
<sequence length="84" mass="9368">MGFFSRFCLAAHLSPCSMALARAGHHSPRSWRARFSTQWGARTPCCPNLGANPRAMPTVVGMRWQSTGRELLQLLPLVCTPTRR</sequence>
<comment type="caution">
    <text evidence="2">The sequence shown here is derived from an EMBL/GenBank/DDBJ whole genome shotgun (WGS) entry which is preliminary data.</text>
</comment>
<organism evidence="2 3">
    <name type="scientific">Panicum virgatum</name>
    <name type="common">Blackwell switchgrass</name>
    <dbReference type="NCBI Taxonomy" id="38727"/>
    <lineage>
        <taxon>Eukaryota</taxon>
        <taxon>Viridiplantae</taxon>
        <taxon>Streptophyta</taxon>
        <taxon>Embryophyta</taxon>
        <taxon>Tracheophyta</taxon>
        <taxon>Spermatophyta</taxon>
        <taxon>Magnoliopsida</taxon>
        <taxon>Liliopsida</taxon>
        <taxon>Poales</taxon>
        <taxon>Poaceae</taxon>
        <taxon>PACMAD clade</taxon>
        <taxon>Panicoideae</taxon>
        <taxon>Panicodae</taxon>
        <taxon>Paniceae</taxon>
        <taxon>Panicinae</taxon>
        <taxon>Panicum</taxon>
        <taxon>Panicum sect. Hiantes</taxon>
    </lineage>
</organism>
<name>A0A8T0W4X6_PANVG</name>
<evidence type="ECO:0000313" key="2">
    <source>
        <dbReference type="EMBL" id="KAG2640414.1"/>
    </source>
</evidence>
<reference evidence="2" key="1">
    <citation type="submission" date="2020-05" db="EMBL/GenBank/DDBJ databases">
        <title>WGS assembly of Panicum virgatum.</title>
        <authorList>
            <person name="Lovell J.T."/>
            <person name="Jenkins J."/>
            <person name="Shu S."/>
            <person name="Juenger T.E."/>
            <person name="Schmutz J."/>
        </authorList>
    </citation>
    <scope>NUCLEOTIDE SEQUENCE</scope>
    <source>
        <strain evidence="2">AP13</strain>
    </source>
</reference>
<feature type="chain" id="PRO_5035912810" description="Secreted protein" evidence="1">
    <location>
        <begin position="24"/>
        <end position="84"/>
    </location>
</feature>
<accession>A0A8T0W4X6</accession>
<evidence type="ECO:0008006" key="4">
    <source>
        <dbReference type="Google" id="ProtNLM"/>
    </source>
</evidence>
<dbReference type="AlphaFoldDB" id="A0A8T0W4X6"/>